<protein>
    <submittedName>
        <fullName evidence="1">Uncharacterized protein</fullName>
    </submittedName>
</protein>
<dbReference type="KEGG" id="uam:UABAM_04007"/>
<evidence type="ECO:0000313" key="2">
    <source>
        <dbReference type="Proteomes" id="UP000326354"/>
    </source>
</evidence>
<name>A0A5S9IPD1_UABAM</name>
<sequence>MYKINFFLFGLVFLICSCSNNKGNDSTSTNGNTQSLIEQEKYTSDPTGNTAIPKSSFGNARVAFLTNKKITRGSQVRSPRFLGVTDNKALSTVLVHKNNTRDLILVKEYNGYKYEDVPLSAFRYQAKTLTLTLTRSVVIVEDELMEQILKLTEKDLKFYSFAKQVSKDLITNPNWPVEDTVVVEKNGEYYALQKPEKLNPQQLTPEGKAYLALKLNIMNARSTGHIAPILNIKRAKRKR</sequence>
<dbReference type="EMBL" id="AP019860">
    <property type="protein sequence ID" value="BBM85633.1"/>
    <property type="molecule type" value="Genomic_DNA"/>
</dbReference>
<keyword evidence="2" id="KW-1185">Reference proteome</keyword>
<accession>A0A5S9IPD1</accession>
<dbReference type="PROSITE" id="PS51257">
    <property type="entry name" value="PROKAR_LIPOPROTEIN"/>
    <property type="match status" value="1"/>
</dbReference>
<organism evidence="1 2">
    <name type="scientific">Uabimicrobium amorphum</name>
    <dbReference type="NCBI Taxonomy" id="2596890"/>
    <lineage>
        <taxon>Bacteria</taxon>
        <taxon>Pseudomonadati</taxon>
        <taxon>Planctomycetota</taxon>
        <taxon>Candidatus Uabimicrobiia</taxon>
        <taxon>Candidatus Uabimicrobiales</taxon>
        <taxon>Candidatus Uabimicrobiaceae</taxon>
        <taxon>Candidatus Uabimicrobium</taxon>
    </lineage>
</organism>
<dbReference type="Proteomes" id="UP000326354">
    <property type="component" value="Chromosome"/>
</dbReference>
<dbReference type="AlphaFoldDB" id="A0A5S9IPD1"/>
<gene>
    <name evidence="1" type="ORF">UABAM_04007</name>
</gene>
<reference evidence="1 2" key="1">
    <citation type="submission" date="2019-08" db="EMBL/GenBank/DDBJ databases">
        <title>Complete genome sequence of Candidatus Uab amorphum.</title>
        <authorList>
            <person name="Shiratori T."/>
            <person name="Suzuki S."/>
            <person name="Kakizawa Y."/>
            <person name="Ishida K."/>
        </authorList>
    </citation>
    <scope>NUCLEOTIDE SEQUENCE [LARGE SCALE GENOMIC DNA]</scope>
    <source>
        <strain evidence="1 2">SRT547</strain>
    </source>
</reference>
<evidence type="ECO:0000313" key="1">
    <source>
        <dbReference type="EMBL" id="BBM85633.1"/>
    </source>
</evidence>
<proteinExistence type="predicted"/>
<dbReference type="RefSeq" id="WP_151969724.1">
    <property type="nucleotide sequence ID" value="NZ_AP019860.1"/>
</dbReference>